<evidence type="ECO:0000256" key="5">
    <source>
        <dbReference type="ARBA" id="ARBA00023004"/>
    </source>
</evidence>
<keyword evidence="6" id="KW-0503">Monooxygenase</keyword>
<dbReference type="Gene3D" id="1.10.630.10">
    <property type="entry name" value="Cytochrome P450"/>
    <property type="match status" value="1"/>
</dbReference>
<keyword evidence="3" id="KW-0479">Metal-binding</keyword>
<evidence type="ECO:0000256" key="3">
    <source>
        <dbReference type="ARBA" id="ARBA00022723"/>
    </source>
</evidence>
<dbReference type="Pfam" id="PF00067">
    <property type="entry name" value="p450"/>
    <property type="match status" value="1"/>
</dbReference>
<dbReference type="GO" id="GO:0004497">
    <property type="term" value="F:monooxygenase activity"/>
    <property type="evidence" value="ECO:0007669"/>
    <property type="project" value="UniProtKB-KW"/>
</dbReference>
<dbReference type="KEGG" id="fcy:FRACYDRAFT_193212"/>
<gene>
    <name evidence="7" type="ORF">FRACYDRAFT_193212</name>
</gene>
<dbReference type="SUPFAM" id="SSF48264">
    <property type="entry name" value="Cytochrome P450"/>
    <property type="match status" value="1"/>
</dbReference>
<dbReference type="Proteomes" id="UP000095751">
    <property type="component" value="Unassembled WGS sequence"/>
</dbReference>
<reference evidence="7 8" key="1">
    <citation type="submission" date="2016-09" db="EMBL/GenBank/DDBJ databases">
        <title>Extensive genetic diversity and differential bi-allelic expression allows diatom success in the polar Southern Ocean.</title>
        <authorList>
            <consortium name="DOE Joint Genome Institute"/>
            <person name="Mock T."/>
            <person name="Otillar R.P."/>
            <person name="Strauss J."/>
            <person name="Dupont C."/>
            <person name="Frickenhaus S."/>
            <person name="Maumus F."/>
            <person name="Mcmullan M."/>
            <person name="Sanges R."/>
            <person name="Schmutz J."/>
            <person name="Toseland A."/>
            <person name="Valas R."/>
            <person name="Veluchamy A."/>
            <person name="Ward B.J."/>
            <person name="Allen A."/>
            <person name="Barry K."/>
            <person name="Falciatore A."/>
            <person name="Ferrante M."/>
            <person name="Fortunato A.E."/>
            <person name="Gloeckner G."/>
            <person name="Gruber A."/>
            <person name="Hipkin R."/>
            <person name="Janech M."/>
            <person name="Kroth P."/>
            <person name="Leese F."/>
            <person name="Lindquist E."/>
            <person name="Lyon B.R."/>
            <person name="Martin J."/>
            <person name="Mayer C."/>
            <person name="Parker M."/>
            <person name="Quesneville H."/>
            <person name="Raymond J."/>
            <person name="Uhlig C."/>
            <person name="Valentin K.U."/>
            <person name="Worden A.Z."/>
            <person name="Armbrust E.V."/>
            <person name="Bowler C."/>
            <person name="Green B."/>
            <person name="Moulton V."/>
            <person name="Van Oosterhout C."/>
            <person name="Grigoriev I."/>
        </authorList>
    </citation>
    <scope>NUCLEOTIDE SEQUENCE [LARGE SCALE GENOMIC DNA]</scope>
    <source>
        <strain evidence="7 8">CCMP1102</strain>
    </source>
</reference>
<protein>
    <submittedName>
        <fullName evidence="7">Cytochrome P450</fullName>
    </submittedName>
</protein>
<sequence length="149" mass="16770">MDIKLVRDNLITFLLAGHDSTSSLLTSLIYVISQHPKVEAKMRNEVNGVMGSDLPTMQSIKKLPYTLAVIKETLRLFPPAQLIGKTCLKDTKMGPYNIKAGSKALVLTRELHRNKNLWGETANEFDPERFMPNSSHAPTHEYAWMPFSA</sequence>
<accession>A0A1E7EYH2</accession>
<dbReference type="EMBL" id="KV784369">
    <property type="protein sequence ID" value="OEU11060.1"/>
    <property type="molecule type" value="Genomic_DNA"/>
</dbReference>
<evidence type="ECO:0000256" key="6">
    <source>
        <dbReference type="ARBA" id="ARBA00023033"/>
    </source>
</evidence>
<dbReference type="InterPro" id="IPR001128">
    <property type="entry name" value="Cyt_P450"/>
</dbReference>
<dbReference type="AlphaFoldDB" id="A0A1E7EYH2"/>
<dbReference type="PANTHER" id="PTHR24291">
    <property type="entry name" value="CYTOCHROME P450 FAMILY 4"/>
    <property type="match status" value="1"/>
</dbReference>
<evidence type="ECO:0000313" key="7">
    <source>
        <dbReference type="EMBL" id="OEU11060.1"/>
    </source>
</evidence>
<dbReference type="InParanoid" id="A0A1E7EYH2"/>
<dbReference type="InterPro" id="IPR002401">
    <property type="entry name" value="Cyt_P450_E_grp-I"/>
</dbReference>
<dbReference type="InterPro" id="IPR036396">
    <property type="entry name" value="Cyt_P450_sf"/>
</dbReference>
<dbReference type="OrthoDB" id="45342at2759"/>
<keyword evidence="4" id="KW-0560">Oxidoreductase</keyword>
<dbReference type="PRINTS" id="PR00385">
    <property type="entry name" value="P450"/>
</dbReference>
<dbReference type="GO" id="GO:0020037">
    <property type="term" value="F:heme binding"/>
    <property type="evidence" value="ECO:0007669"/>
    <property type="project" value="InterPro"/>
</dbReference>
<evidence type="ECO:0000256" key="4">
    <source>
        <dbReference type="ARBA" id="ARBA00023002"/>
    </source>
</evidence>
<proteinExistence type="inferred from homology"/>
<keyword evidence="2" id="KW-0349">Heme</keyword>
<name>A0A1E7EYH2_9STRA</name>
<keyword evidence="5" id="KW-0408">Iron</keyword>
<dbReference type="InterPro" id="IPR050196">
    <property type="entry name" value="Cytochrome_P450_Monoox"/>
</dbReference>
<dbReference type="PRINTS" id="PR00463">
    <property type="entry name" value="EP450I"/>
</dbReference>
<evidence type="ECO:0000256" key="1">
    <source>
        <dbReference type="ARBA" id="ARBA00010617"/>
    </source>
</evidence>
<dbReference type="PANTHER" id="PTHR24291:SF50">
    <property type="entry name" value="BIFUNCTIONAL ALBAFLAVENONE MONOOXYGENASE_TERPENE SYNTHASE"/>
    <property type="match status" value="1"/>
</dbReference>
<comment type="similarity">
    <text evidence="1">Belongs to the cytochrome P450 family.</text>
</comment>
<evidence type="ECO:0000256" key="2">
    <source>
        <dbReference type="ARBA" id="ARBA00022617"/>
    </source>
</evidence>
<dbReference type="GO" id="GO:0016705">
    <property type="term" value="F:oxidoreductase activity, acting on paired donors, with incorporation or reduction of molecular oxygen"/>
    <property type="evidence" value="ECO:0007669"/>
    <property type="project" value="InterPro"/>
</dbReference>
<organism evidence="7 8">
    <name type="scientific">Fragilariopsis cylindrus CCMP1102</name>
    <dbReference type="NCBI Taxonomy" id="635003"/>
    <lineage>
        <taxon>Eukaryota</taxon>
        <taxon>Sar</taxon>
        <taxon>Stramenopiles</taxon>
        <taxon>Ochrophyta</taxon>
        <taxon>Bacillariophyta</taxon>
        <taxon>Bacillariophyceae</taxon>
        <taxon>Bacillariophycidae</taxon>
        <taxon>Bacillariales</taxon>
        <taxon>Bacillariaceae</taxon>
        <taxon>Fragilariopsis</taxon>
    </lineage>
</organism>
<feature type="non-terminal residue" evidence="7">
    <location>
        <position position="149"/>
    </location>
</feature>
<dbReference type="GO" id="GO:0005506">
    <property type="term" value="F:iron ion binding"/>
    <property type="evidence" value="ECO:0007669"/>
    <property type="project" value="InterPro"/>
</dbReference>
<evidence type="ECO:0000313" key="8">
    <source>
        <dbReference type="Proteomes" id="UP000095751"/>
    </source>
</evidence>
<keyword evidence="8" id="KW-1185">Reference proteome</keyword>